<accession>A0A6C0LSH6</accession>
<dbReference type="PROSITE" id="PS00028">
    <property type="entry name" value="ZINC_FINGER_C2H2_1"/>
    <property type="match status" value="1"/>
</dbReference>
<evidence type="ECO:0000259" key="1">
    <source>
        <dbReference type="PROSITE" id="PS50157"/>
    </source>
</evidence>
<organism evidence="2">
    <name type="scientific">viral metagenome</name>
    <dbReference type="NCBI Taxonomy" id="1070528"/>
    <lineage>
        <taxon>unclassified sequences</taxon>
        <taxon>metagenomes</taxon>
        <taxon>organismal metagenomes</taxon>
    </lineage>
</organism>
<evidence type="ECO:0000313" key="2">
    <source>
        <dbReference type="EMBL" id="QHU33547.1"/>
    </source>
</evidence>
<name>A0A6C0LSH6_9ZZZZ</name>
<reference evidence="2" key="1">
    <citation type="journal article" date="2020" name="Nature">
        <title>Giant virus diversity and host interactions through global metagenomics.</title>
        <authorList>
            <person name="Schulz F."/>
            <person name="Roux S."/>
            <person name="Paez-Espino D."/>
            <person name="Jungbluth S."/>
            <person name="Walsh D.A."/>
            <person name="Denef V.J."/>
            <person name="McMahon K.D."/>
            <person name="Konstantinidis K.T."/>
            <person name="Eloe-Fadrosh E.A."/>
            <person name="Kyrpides N.C."/>
            <person name="Woyke T."/>
        </authorList>
    </citation>
    <scope>NUCLEOTIDE SEQUENCE</scope>
    <source>
        <strain evidence="2">GVMAG-S-1016704-121</strain>
    </source>
</reference>
<dbReference type="SUPFAM" id="SSF57667">
    <property type="entry name" value="beta-beta-alpha zinc fingers"/>
    <property type="match status" value="1"/>
</dbReference>
<dbReference type="PROSITE" id="PS50157">
    <property type="entry name" value="ZINC_FINGER_C2H2_2"/>
    <property type="match status" value="1"/>
</dbReference>
<protein>
    <recommendedName>
        <fullName evidence="1">C2H2-type domain-containing protein</fullName>
    </recommendedName>
</protein>
<dbReference type="InterPro" id="IPR036236">
    <property type="entry name" value="Znf_C2H2_sf"/>
</dbReference>
<dbReference type="EMBL" id="MN740558">
    <property type="protein sequence ID" value="QHU33547.1"/>
    <property type="molecule type" value="Genomic_DNA"/>
</dbReference>
<dbReference type="AlphaFoldDB" id="A0A6C0LSH6"/>
<sequence length="87" mass="10329">MVCCWDTNRDVESQTTTKVSDAPIIKLACEYADCHEEFDTQTTLDNHSRAHMDKRRYTCQMCKNIYMYRINLENHQCTIQELTSHYS</sequence>
<dbReference type="InterPro" id="IPR013087">
    <property type="entry name" value="Znf_C2H2_type"/>
</dbReference>
<proteinExistence type="predicted"/>
<feature type="domain" description="C2H2-type" evidence="1">
    <location>
        <begin position="27"/>
        <end position="56"/>
    </location>
</feature>
<dbReference type="Gene3D" id="3.30.160.60">
    <property type="entry name" value="Classic Zinc Finger"/>
    <property type="match status" value="1"/>
</dbReference>